<dbReference type="PANTHER" id="PTHR23101:SF25">
    <property type="entry name" value="GTPASE-ACTIVATING PROTEIN AND VPS9 DOMAIN-CONTAINING PROTEIN 1"/>
    <property type="match status" value="1"/>
</dbReference>
<evidence type="ECO:0000256" key="3">
    <source>
        <dbReference type="ARBA" id="ARBA00008489"/>
    </source>
</evidence>
<dbReference type="GO" id="GO:0016020">
    <property type="term" value="C:membrane"/>
    <property type="evidence" value="ECO:0007669"/>
    <property type="project" value="UniProtKB-SubCell"/>
</dbReference>
<evidence type="ECO:0000256" key="6">
    <source>
        <dbReference type="ARBA" id="ARBA00022658"/>
    </source>
</evidence>
<dbReference type="PROSITE" id="PS50018">
    <property type="entry name" value="RAS_GTPASE_ACTIV_2"/>
    <property type="match status" value="1"/>
</dbReference>
<feature type="compositionally biased region" description="Acidic residues" evidence="12">
    <location>
        <begin position="765"/>
        <end position="776"/>
    </location>
</feature>
<dbReference type="GO" id="GO:0006897">
    <property type="term" value="P:endocytosis"/>
    <property type="evidence" value="ECO:0007669"/>
    <property type="project" value="UniProtKB-KW"/>
</dbReference>
<feature type="compositionally biased region" description="Gly residues" evidence="12">
    <location>
        <begin position="881"/>
        <end position="891"/>
    </location>
</feature>
<feature type="compositionally biased region" description="Basic and acidic residues" evidence="12">
    <location>
        <begin position="31"/>
        <end position="40"/>
    </location>
</feature>
<dbReference type="InterPro" id="IPR003123">
    <property type="entry name" value="VPS9"/>
</dbReference>
<comment type="similarity">
    <text evidence="3">Belongs to the GAPVD1 family.</text>
</comment>
<evidence type="ECO:0000256" key="7">
    <source>
        <dbReference type="ARBA" id="ARBA00023136"/>
    </source>
</evidence>
<feature type="region of interest" description="Disordered" evidence="12">
    <location>
        <begin position="21"/>
        <end position="40"/>
    </location>
</feature>
<evidence type="ECO:0000256" key="10">
    <source>
        <dbReference type="ARBA" id="ARBA00065347"/>
    </source>
</evidence>
<feature type="region of interest" description="Disordered" evidence="12">
    <location>
        <begin position="1101"/>
        <end position="1148"/>
    </location>
</feature>
<feature type="compositionally biased region" description="Low complexity" evidence="12">
    <location>
        <begin position="973"/>
        <end position="982"/>
    </location>
</feature>
<feature type="region of interest" description="Disordered" evidence="12">
    <location>
        <begin position="951"/>
        <end position="1071"/>
    </location>
</feature>
<feature type="compositionally biased region" description="Low complexity" evidence="12">
    <location>
        <begin position="739"/>
        <end position="757"/>
    </location>
</feature>
<dbReference type="Pfam" id="PF00616">
    <property type="entry name" value="RasGAP"/>
    <property type="match status" value="1"/>
</dbReference>
<dbReference type="PROSITE" id="PS51205">
    <property type="entry name" value="VPS9"/>
    <property type="match status" value="1"/>
</dbReference>
<evidence type="ECO:0000256" key="11">
    <source>
        <dbReference type="ARBA" id="ARBA00074067"/>
    </source>
</evidence>
<feature type="compositionally biased region" description="Low complexity" evidence="12">
    <location>
        <begin position="925"/>
        <end position="936"/>
    </location>
</feature>
<proteinExistence type="inferred from homology"/>
<comment type="subcellular location">
    <subcellularLocation>
        <location evidence="1">Cytoplasmic vesicle</location>
        <location evidence="1">Clathrin-coated vesicle</location>
    </subcellularLocation>
    <subcellularLocation>
        <location evidence="2">Membrane</location>
        <topology evidence="2">Peripheral membrane protein</topology>
    </subcellularLocation>
</comment>
<keyword evidence="16" id="KW-1185">Reference proteome</keyword>
<feature type="compositionally biased region" description="Polar residues" evidence="12">
    <location>
        <begin position="836"/>
        <end position="846"/>
    </location>
</feature>
<feature type="region of interest" description="Disordered" evidence="12">
    <location>
        <begin position="572"/>
        <end position="594"/>
    </location>
</feature>
<feature type="compositionally biased region" description="Pro residues" evidence="12">
    <location>
        <begin position="1013"/>
        <end position="1034"/>
    </location>
</feature>
<protein>
    <recommendedName>
        <fullName evidence="11">Receptor-mediated endocytosis protein 6</fullName>
    </recommendedName>
</protein>
<dbReference type="GO" id="GO:0005829">
    <property type="term" value="C:cytosol"/>
    <property type="evidence" value="ECO:0007669"/>
    <property type="project" value="TreeGrafter"/>
</dbReference>
<evidence type="ECO:0000256" key="12">
    <source>
        <dbReference type="SAM" id="MobiDB-lite"/>
    </source>
</evidence>
<feature type="region of interest" description="Disordered" evidence="12">
    <location>
        <begin position="660"/>
        <end position="715"/>
    </location>
</feature>
<name>A0AA36G1B5_9BILA</name>
<feature type="compositionally biased region" description="Basic and acidic residues" evidence="12">
    <location>
        <begin position="910"/>
        <end position="924"/>
    </location>
</feature>
<feature type="domain" description="VPS9" evidence="14">
    <location>
        <begin position="1427"/>
        <end position="1564"/>
    </location>
</feature>
<feature type="compositionally biased region" description="Basic and acidic residues" evidence="12">
    <location>
        <begin position="1126"/>
        <end position="1137"/>
    </location>
</feature>
<dbReference type="Proteomes" id="UP001177023">
    <property type="component" value="Unassembled WGS sequence"/>
</dbReference>
<keyword evidence="6" id="KW-0344">Guanine-nucleotide releasing factor</keyword>
<feature type="compositionally biased region" description="Polar residues" evidence="12">
    <location>
        <begin position="679"/>
        <end position="693"/>
    </location>
</feature>
<dbReference type="SMART" id="SM00167">
    <property type="entry name" value="VPS9"/>
    <property type="match status" value="1"/>
</dbReference>
<accession>A0AA36G1B5</accession>
<comment type="function">
    <text evidence="9">Acts both as a GTPase-activating protein (GAP) and a guanine nucleotide exchange factor (GEF), and participates in endocytosis. Acts by regulating the activation of rab-5 by exchanging bound GDP for free GTP at clathrin coated pits.</text>
</comment>
<feature type="region of interest" description="Disordered" evidence="12">
    <location>
        <begin position="727"/>
        <end position="936"/>
    </location>
</feature>
<keyword evidence="5" id="KW-0254">Endocytosis</keyword>
<comment type="subunit">
    <text evidence="10">Interacts with GDP-bound rab-5. Interacts with alpha-adaptin.</text>
</comment>
<dbReference type="Pfam" id="PF02204">
    <property type="entry name" value="VPS9"/>
    <property type="match status" value="1"/>
</dbReference>
<dbReference type="GO" id="GO:0005085">
    <property type="term" value="F:guanyl-nucleotide exchange factor activity"/>
    <property type="evidence" value="ECO:0007669"/>
    <property type="project" value="UniProtKB-KW"/>
</dbReference>
<dbReference type="SUPFAM" id="SSF48350">
    <property type="entry name" value="GTPase activation domain, GAP"/>
    <property type="match status" value="1"/>
</dbReference>
<evidence type="ECO:0000259" key="13">
    <source>
        <dbReference type="PROSITE" id="PS50018"/>
    </source>
</evidence>
<sequence length="1564" mass="173278">MKIDGRRVAVDYERGRTQKSWLPRRLGGGKGDTRKTRESKAELLSRSGTTVAEADADPALAIVAVTGEATVAETAVVIEEVTEVEIVAVIDTVATDMAAAATEPRAPWMEASTSSEQSDVVWSLCEKLRSEKLLLSSEKETVVQLHKQITDRLVELGTTEWSSQQHQLTLHRLINSHESVKPEATCKLVSQISDLPWVEAYRRLEHHAANYESLLNLLFKHPKATADFLLACDALTPDDKVSSEQVTFAVYSLVYSNSLFPDDERLVMDVLKNLIDLQVVHHNDPRLLLRRGNSAFPRLYRLFAEKLFPAKIFLTSALHDAVMNVLCQEDIYLDIDPAKSPLRFPTAERARRFGPDPQSPHYHKKVAQHRKIIIEKLVLLTHSFVKGITDSLACFPASLTWLVQQMYQSLVANGTSEQQALLICTDLVVTNLLCPAITNPESLGVISDTPIGHIARFNLMQMGQLVQVLALSKYEQPQAHLQLFTAQFKDSQICDIVTHLLNRQLPRLEAMFPPIVCESNRNEELFKKTHFLGSLFEVNCLLNGVRSTAAENMKDAGKLKSMKDYIKRMPAAFSTPLTNNNTPHSQGDPSERRNKIRQFTDKVQTAFRNDGEAPPSLEINTPAVELPLEYFDIVVFRFNEDEKLGLQPEEKFMEKISKEAKRQKIAGGDKEKRTRFLDNASTIGSAVSESTEAPASDIEDGDGDGDSLSSSMEPPHEDRLLMLDEDGASTLPDNVSDVGPMSGRGSPSLSGRGTPLSQIGQPDQQEPEVDGQENEAELAAASTTAGDRDDPARRALPPLPVTVRKENAEGLEEKFGKFSLPPNSSGRGGYRDDQRSLLSDSWSTDVVASDNEGPAPLPPLPPGDNLAPGGHRAGRHAGRSGSLGGQPGGPGGEDRSDTWSLDAVASDSEADGRERDREVDREVQHNQQLQGNNVLNNIAAPNEVPVENLLNLNLDPPAEPMNAQGQGDRMRRQSSGSSFLSRSDLDSDAGLLRDVDDVQAMPPDQASTSKTPPALPPRPPNAGTPTPPRIPPRPLTQERPSSSGATIGSPTTSEPADQKPGPSGNSPFSGAALRGKKTAIFQGLRNVGDKIGDKMRKGMNATPLRQFPHSSTFNDLLGSLPGSSDWRNDAQRRRGSEPKLSCSSSQPVNLHKLPDIAPEEILSKYKSQQKPSVVLVDISDLPAEPVAAQNAGLYYDSTNLTQCRAFGDAKRKLRHVLSNVGTLPAPVLLSRRDNVGPVDALSERHQLMRLLRVLLAEAINSREQVLTAHIREVIRVLAFFDDKGVRKLLRALRDDHRKRTSYVLYLQQSRLTLLRLLSQIDCLDHRVKKGRELIRECIVEVLVRFYLDNHDSSMKRLLHDFQQRSLQDERIELLTRTLNTMLDRMRDNLMWRDAFPEMLEFANKTVERLFYARIYNVAFYPNYEADHSRDEVLCKALQRLSRTVTPDHPMLHIPRELHGEAPWPSAQADIEIINAYKSPRDKLQCVVRACSTISNLIALAPGAGPAAADDLTPVLVYVLIQANPQSLMSNVQYVQSFSGHDMNGSDLYWWTQFTAAIEFIKTLL</sequence>
<feature type="compositionally biased region" description="Basic and acidic residues" evidence="12">
    <location>
        <begin position="660"/>
        <end position="676"/>
    </location>
</feature>
<gene>
    <name evidence="15" type="ORF">MSPICULIGERA_LOCUS13213</name>
</gene>
<dbReference type="Gene3D" id="1.10.506.10">
    <property type="entry name" value="GTPase Activation - p120gap, domain 1"/>
    <property type="match status" value="1"/>
</dbReference>
<dbReference type="PANTHER" id="PTHR23101">
    <property type="entry name" value="RAB GDP/GTP EXCHANGE FACTOR"/>
    <property type="match status" value="1"/>
</dbReference>
<feature type="non-terminal residue" evidence="15">
    <location>
        <position position="1564"/>
    </location>
</feature>
<dbReference type="GO" id="GO:0031267">
    <property type="term" value="F:small GTPase binding"/>
    <property type="evidence" value="ECO:0007669"/>
    <property type="project" value="TreeGrafter"/>
</dbReference>
<dbReference type="InterPro" id="IPR008936">
    <property type="entry name" value="Rho_GTPase_activation_prot"/>
</dbReference>
<dbReference type="InterPro" id="IPR045046">
    <property type="entry name" value="Vps9-like"/>
</dbReference>
<dbReference type="GO" id="GO:0030136">
    <property type="term" value="C:clathrin-coated vesicle"/>
    <property type="evidence" value="ECO:0007669"/>
    <property type="project" value="UniProtKB-SubCell"/>
</dbReference>
<dbReference type="InterPro" id="IPR001936">
    <property type="entry name" value="RasGAP_dom"/>
</dbReference>
<evidence type="ECO:0000256" key="8">
    <source>
        <dbReference type="ARBA" id="ARBA00023329"/>
    </source>
</evidence>
<dbReference type="InterPro" id="IPR037191">
    <property type="entry name" value="VPS9_dom_sf"/>
</dbReference>
<evidence type="ECO:0000256" key="9">
    <source>
        <dbReference type="ARBA" id="ARBA00057996"/>
    </source>
</evidence>
<organism evidence="15 16">
    <name type="scientific">Mesorhabditis spiculigera</name>
    <dbReference type="NCBI Taxonomy" id="96644"/>
    <lineage>
        <taxon>Eukaryota</taxon>
        <taxon>Metazoa</taxon>
        <taxon>Ecdysozoa</taxon>
        <taxon>Nematoda</taxon>
        <taxon>Chromadorea</taxon>
        <taxon>Rhabditida</taxon>
        <taxon>Rhabditina</taxon>
        <taxon>Rhabditomorpha</taxon>
        <taxon>Rhabditoidea</taxon>
        <taxon>Rhabditidae</taxon>
        <taxon>Mesorhabditinae</taxon>
        <taxon>Mesorhabditis</taxon>
    </lineage>
</organism>
<dbReference type="EMBL" id="CATQJA010002634">
    <property type="protein sequence ID" value="CAJ0574890.1"/>
    <property type="molecule type" value="Genomic_DNA"/>
</dbReference>
<feature type="compositionally biased region" description="Polar residues" evidence="12">
    <location>
        <begin position="1038"/>
        <end position="1055"/>
    </location>
</feature>
<evidence type="ECO:0000259" key="14">
    <source>
        <dbReference type="PROSITE" id="PS51205"/>
    </source>
</evidence>
<dbReference type="FunFam" id="1.20.1050.80:FF:000001">
    <property type="entry name" value="GTPase-activating protein and VPS9 domain-containing protein 1 isoform X1"/>
    <property type="match status" value="1"/>
</dbReference>
<comment type="caution">
    <text evidence="15">The sequence shown here is derived from an EMBL/GenBank/DDBJ whole genome shotgun (WGS) entry which is preliminary data.</text>
</comment>
<evidence type="ECO:0000313" key="16">
    <source>
        <dbReference type="Proteomes" id="UP001177023"/>
    </source>
</evidence>
<dbReference type="Gene3D" id="1.20.1050.80">
    <property type="entry name" value="VPS9 domain"/>
    <property type="match status" value="1"/>
</dbReference>
<evidence type="ECO:0000256" key="5">
    <source>
        <dbReference type="ARBA" id="ARBA00022583"/>
    </source>
</evidence>
<evidence type="ECO:0000256" key="1">
    <source>
        <dbReference type="ARBA" id="ARBA00004132"/>
    </source>
</evidence>
<reference evidence="15" key="1">
    <citation type="submission" date="2023-06" db="EMBL/GenBank/DDBJ databases">
        <authorList>
            <person name="Delattre M."/>
        </authorList>
    </citation>
    <scope>NUCLEOTIDE SEQUENCE</scope>
    <source>
        <strain evidence="15">AF72</strain>
    </source>
</reference>
<dbReference type="GO" id="GO:0051049">
    <property type="term" value="P:regulation of transport"/>
    <property type="evidence" value="ECO:0007669"/>
    <property type="project" value="UniProtKB-ARBA"/>
</dbReference>
<feature type="domain" description="Ras-GAP" evidence="13">
    <location>
        <begin position="262"/>
        <end position="471"/>
    </location>
</feature>
<dbReference type="GO" id="GO:0030139">
    <property type="term" value="C:endocytic vesicle"/>
    <property type="evidence" value="ECO:0007669"/>
    <property type="project" value="TreeGrafter"/>
</dbReference>
<dbReference type="SUPFAM" id="SSF109993">
    <property type="entry name" value="VPS9 domain"/>
    <property type="match status" value="1"/>
</dbReference>
<evidence type="ECO:0000313" key="15">
    <source>
        <dbReference type="EMBL" id="CAJ0574890.1"/>
    </source>
</evidence>
<keyword evidence="8" id="KW-0968">Cytoplasmic vesicle</keyword>
<evidence type="ECO:0000256" key="2">
    <source>
        <dbReference type="ARBA" id="ARBA00004170"/>
    </source>
</evidence>
<feature type="compositionally biased region" description="Basic and acidic residues" evidence="12">
    <location>
        <begin position="803"/>
        <end position="816"/>
    </location>
</feature>
<feature type="compositionally biased region" description="Polar residues" evidence="12">
    <location>
        <begin position="575"/>
        <end position="588"/>
    </location>
</feature>
<dbReference type="GO" id="GO:0005096">
    <property type="term" value="F:GTPase activator activity"/>
    <property type="evidence" value="ECO:0007669"/>
    <property type="project" value="UniProtKB-KW"/>
</dbReference>
<keyword evidence="4" id="KW-0343">GTPase activation</keyword>
<evidence type="ECO:0000256" key="4">
    <source>
        <dbReference type="ARBA" id="ARBA00022468"/>
    </source>
</evidence>
<keyword evidence="7" id="KW-0472">Membrane</keyword>